<dbReference type="Gene3D" id="3.80.10.10">
    <property type="entry name" value="Ribonuclease Inhibitor"/>
    <property type="match status" value="1"/>
</dbReference>
<reference evidence="1 2" key="1">
    <citation type="journal article" date="2020" name="ISME J.">
        <title>Uncovering the hidden diversity of litter-decomposition mechanisms in mushroom-forming fungi.</title>
        <authorList>
            <person name="Floudas D."/>
            <person name="Bentzer J."/>
            <person name="Ahren D."/>
            <person name="Johansson T."/>
            <person name="Persson P."/>
            <person name="Tunlid A."/>
        </authorList>
    </citation>
    <scope>NUCLEOTIDE SEQUENCE [LARGE SCALE GENOMIC DNA]</scope>
    <source>
        <strain evidence="1 2">CBS 406.79</strain>
    </source>
</reference>
<evidence type="ECO:0000313" key="2">
    <source>
        <dbReference type="Proteomes" id="UP000518752"/>
    </source>
</evidence>
<sequence>MKKIYQLRAKVGTTPYTLALISGSAMDVGVTSWDLAESPFNSVIGTNHVPSSAEMANIKTFISESQRERSRLESEVRRLQAVLHKSSEFIEAHRALISPIRQLPPETLAEIFVWCLPTDIGYSVRSLKQAPLIFTTVCRTWRNVALGTPRLWNSLHIYLPPNLTDEAFFEREAGISLWLERSGSLPLSISFHGRTSHVASYGVDENMTKQHMASFFRSIMQLCNRTVDLSLSLSPRDYVLLEQICPPQLPVLTSLSLRDANLHEGIFDHLDEGPTEISFTSLFQRMPALKKLQVKEFAIRGSSSDTFCIQTLTSIDLSADGTGSFGVLVDVVQGLSLLSQMPKLQFIRMTVQLGVGTDEETTPLPTVQFGHLEELRLTFVRRSRPLQRDRMTAFFESLQCHSLRTLSMSWQGSLISDIPFRALPLYSVETLELNITLVSESLLECLTLTPNLKSLSFRATDCRSDTTPTAFVYCSLEDLHLLALTRSSQNPTPLCPRLRSFQYLEKNQGRSSGDLVSTAVLTEFIQSREGTLERCDMLFPAMPLFKEEELVRLKGIKMNGGMRLKLCSAKPYWMTKLDAPTVGLVPWWQHHLPLRRGYEASDMEGPYGTDEII</sequence>
<organism evidence="1 2">
    <name type="scientific">Collybiopsis confluens</name>
    <dbReference type="NCBI Taxonomy" id="2823264"/>
    <lineage>
        <taxon>Eukaryota</taxon>
        <taxon>Fungi</taxon>
        <taxon>Dikarya</taxon>
        <taxon>Basidiomycota</taxon>
        <taxon>Agaricomycotina</taxon>
        <taxon>Agaricomycetes</taxon>
        <taxon>Agaricomycetidae</taxon>
        <taxon>Agaricales</taxon>
        <taxon>Marasmiineae</taxon>
        <taxon>Omphalotaceae</taxon>
        <taxon>Collybiopsis</taxon>
    </lineage>
</organism>
<evidence type="ECO:0008006" key="3">
    <source>
        <dbReference type="Google" id="ProtNLM"/>
    </source>
</evidence>
<dbReference type="InterPro" id="IPR032675">
    <property type="entry name" value="LRR_dom_sf"/>
</dbReference>
<dbReference type="Gene3D" id="1.20.1280.50">
    <property type="match status" value="1"/>
</dbReference>
<dbReference type="SUPFAM" id="SSF52047">
    <property type="entry name" value="RNI-like"/>
    <property type="match status" value="1"/>
</dbReference>
<dbReference type="OrthoDB" id="3365698at2759"/>
<evidence type="ECO:0000313" key="1">
    <source>
        <dbReference type="EMBL" id="KAF5381430.1"/>
    </source>
</evidence>
<comment type="caution">
    <text evidence="1">The sequence shown here is derived from an EMBL/GenBank/DDBJ whole genome shotgun (WGS) entry which is preliminary data.</text>
</comment>
<name>A0A8H5HDZ1_9AGAR</name>
<dbReference type="AlphaFoldDB" id="A0A8H5HDZ1"/>
<proteinExistence type="predicted"/>
<gene>
    <name evidence="1" type="ORF">D9757_009050</name>
</gene>
<dbReference type="Proteomes" id="UP000518752">
    <property type="component" value="Unassembled WGS sequence"/>
</dbReference>
<keyword evidence="2" id="KW-1185">Reference proteome</keyword>
<protein>
    <recommendedName>
        <fullName evidence="3">F-box domain-containing protein</fullName>
    </recommendedName>
</protein>
<dbReference type="EMBL" id="JAACJN010000058">
    <property type="protein sequence ID" value="KAF5381430.1"/>
    <property type="molecule type" value="Genomic_DNA"/>
</dbReference>
<accession>A0A8H5HDZ1</accession>